<dbReference type="Proteomes" id="UP000194450">
    <property type="component" value="Unassembled WGS sequence"/>
</dbReference>
<dbReference type="GO" id="GO:0005975">
    <property type="term" value="P:carbohydrate metabolic process"/>
    <property type="evidence" value="ECO:0007669"/>
    <property type="project" value="InterPro"/>
</dbReference>
<feature type="signal peptide" evidence="1">
    <location>
        <begin position="1"/>
        <end position="25"/>
    </location>
</feature>
<organism evidence="2 3">
    <name type="scientific">Pseudidiomarina planktonica</name>
    <dbReference type="NCBI Taxonomy" id="1323738"/>
    <lineage>
        <taxon>Bacteria</taxon>
        <taxon>Pseudomonadati</taxon>
        <taxon>Pseudomonadota</taxon>
        <taxon>Gammaproteobacteria</taxon>
        <taxon>Alteromonadales</taxon>
        <taxon>Idiomarinaceae</taxon>
        <taxon>Pseudidiomarina</taxon>
    </lineage>
</organism>
<dbReference type="CDD" id="cd10936">
    <property type="entry name" value="CE4_DAC2"/>
    <property type="match status" value="1"/>
</dbReference>
<dbReference type="SUPFAM" id="SSF88713">
    <property type="entry name" value="Glycoside hydrolase/deacetylase"/>
    <property type="match status" value="1"/>
</dbReference>
<proteinExistence type="predicted"/>
<dbReference type="OrthoDB" id="9784811at2"/>
<evidence type="ECO:0000313" key="2">
    <source>
        <dbReference type="EMBL" id="SMQ59547.1"/>
    </source>
</evidence>
<dbReference type="AlphaFoldDB" id="A0A1Y6EAD6"/>
<dbReference type="Gene3D" id="3.20.20.370">
    <property type="entry name" value="Glycoside hydrolase/deacetylase"/>
    <property type="match status" value="1"/>
</dbReference>
<evidence type="ECO:0000313" key="3">
    <source>
        <dbReference type="Proteomes" id="UP000194450"/>
    </source>
</evidence>
<reference evidence="3" key="1">
    <citation type="submission" date="2017-04" db="EMBL/GenBank/DDBJ databases">
        <authorList>
            <person name="Varghese N."/>
            <person name="Submissions S."/>
        </authorList>
    </citation>
    <scope>NUCLEOTIDE SEQUENCE [LARGE SCALE GENOMIC DNA]</scope>
</reference>
<dbReference type="PANTHER" id="PTHR30105">
    <property type="entry name" value="UNCHARACTERIZED YIBQ-RELATED"/>
    <property type="match status" value="1"/>
</dbReference>
<dbReference type="PANTHER" id="PTHR30105:SF2">
    <property type="entry name" value="DIVERGENT POLYSACCHARIDE DEACETYLASE SUPERFAMILY"/>
    <property type="match status" value="1"/>
</dbReference>
<evidence type="ECO:0008006" key="4">
    <source>
        <dbReference type="Google" id="ProtNLM"/>
    </source>
</evidence>
<keyword evidence="1" id="KW-0732">Signal</keyword>
<dbReference type="RefSeq" id="WP_086433473.1">
    <property type="nucleotide sequence ID" value="NZ_FXWH01000001.1"/>
</dbReference>
<name>A0A1Y6EAD6_9GAMM</name>
<gene>
    <name evidence="2" type="ORF">SAMN06297229_0281</name>
</gene>
<accession>A0A1Y6EAD6</accession>
<protein>
    <recommendedName>
        <fullName evidence="4">Divergent polysaccharide deacetylase</fullName>
    </recommendedName>
</protein>
<keyword evidence="3" id="KW-1185">Reference proteome</keyword>
<dbReference type="EMBL" id="FXWH01000001">
    <property type="protein sequence ID" value="SMQ59547.1"/>
    <property type="molecule type" value="Genomic_DNA"/>
</dbReference>
<dbReference type="InterPro" id="IPR006837">
    <property type="entry name" value="Divergent_DAC"/>
</dbReference>
<evidence type="ECO:0000256" key="1">
    <source>
        <dbReference type="SAM" id="SignalP"/>
    </source>
</evidence>
<dbReference type="Pfam" id="PF04748">
    <property type="entry name" value="Polysacc_deac_2"/>
    <property type="match status" value="1"/>
</dbReference>
<feature type="chain" id="PRO_5013051549" description="Divergent polysaccharide deacetylase" evidence="1">
    <location>
        <begin position="26"/>
        <end position="263"/>
    </location>
</feature>
<sequence length="263" mass="28085">MFKRLQVIPVALCLALLSMAHAAAAADKPKARVAVIIDDVGNSRQDSSVLTINSPLTLAILPHTPQAAKIATAAGHANKEVIAHLPMQAHSGNKLGPGGLTLAMSQTEFQATVAEALASLPTAVGVNNHMGSLLTEQQQPMQWLMQELSARKLYFVDSRTSLATVAEQTALAAGIPTSRRHVFLDNSASEENLNGQFDQLIRYALKHGEAIAIGHPHPATITMLKQRLPELARLGIEVVPMSELLVQQKLLPQTISSSAAQDQ</sequence>
<dbReference type="InterPro" id="IPR011330">
    <property type="entry name" value="Glyco_hydro/deAcase_b/a-brl"/>
</dbReference>